<accession>A0A0D7WE58</accession>
<gene>
    <name evidence="1" type="ORF">PW52_00585</name>
</gene>
<comment type="caution">
    <text evidence="1">The sequence shown here is derived from an EMBL/GenBank/DDBJ whole genome shotgun (WGS) entry which is preliminary data.</text>
</comment>
<dbReference type="EMBL" id="JTDW01000001">
    <property type="protein sequence ID" value="KJD36988.1"/>
    <property type="molecule type" value="Genomic_DNA"/>
</dbReference>
<dbReference type="PATRIC" id="fig|1435349.4.peg.120"/>
<dbReference type="OrthoDB" id="5599486at2"/>
<sequence>MLKHAYLFLFVLVANCQDQSVDLPKDLNEVSGNETTIENNGIWMLNDSGNKSHLFLVNEEGDIEKKLKIDAKNHDWEDITSDKKGNIYIGDFGNNGSDRKHLKILKVNASNLDSDDKIDIETISFTYEDQDDYSPKKSELYFDCEAFFYFNNNFYLFTKTRVNNEHGKTKVYKLPAKSGKQKAKLIGNYNFGDNDYDWVTAADIRDDGKEIAILTQHKIHLFSNFTSDNFFNGKHQTIGFNSITQKEGICYKNNNTLLLTDEKNGDTGGRLYTIKID</sequence>
<reference evidence="1 2" key="1">
    <citation type="submission" date="2014-11" db="EMBL/GenBank/DDBJ databases">
        <title>Tamlana sedimentorum sp. nov., isolated from shallow sand sediments of the Sea of Japan.</title>
        <authorList>
            <person name="Romanenko L.A."/>
        </authorList>
    </citation>
    <scope>NUCLEOTIDE SEQUENCE [LARGE SCALE GENOMIC DNA]</scope>
    <source>
        <strain evidence="1 2">JCM 19808</strain>
    </source>
</reference>
<dbReference type="AlphaFoldDB" id="A0A0D7WE58"/>
<evidence type="ECO:0000313" key="1">
    <source>
        <dbReference type="EMBL" id="KJD36988.1"/>
    </source>
</evidence>
<protein>
    <recommendedName>
        <fullName evidence="3">T9SS C-terminal target domain-containing protein</fullName>
    </recommendedName>
</protein>
<dbReference type="STRING" id="1435349.PW52_00585"/>
<dbReference type="RefSeq" id="WP_044630985.1">
    <property type="nucleotide sequence ID" value="NZ_JTDW01000001.1"/>
</dbReference>
<keyword evidence="2" id="KW-1185">Reference proteome</keyword>
<organism evidence="1 2">
    <name type="scientific">Neotamlana sedimentorum</name>
    <dbReference type="NCBI Taxonomy" id="1435349"/>
    <lineage>
        <taxon>Bacteria</taxon>
        <taxon>Pseudomonadati</taxon>
        <taxon>Bacteroidota</taxon>
        <taxon>Flavobacteriia</taxon>
        <taxon>Flavobacteriales</taxon>
        <taxon>Flavobacteriaceae</taxon>
        <taxon>Neotamlana</taxon>
    </lineage>
</organism>
<evidence type="ECO:0008006" key="3">
    <source>
        <dbReference type="Google" id="ProtNLM"/>
    </source>
</evidence>
<evidence type="ECO:0000313" key="2">
    <source>
        <dbReference type="Proteomes" id="UP000032578"/>
    </source>
</evidence>
<proteinExistence type="predicted"/>
<name>A0A0D7WE58_9FLAO</name>
<dbReference type="Proteomes" id="UP000032578">
    <property type="component" value="Unassembled WGS sequence"/>
</dbReference>